<feature type="compositionally biased region" description="Acidic residues" evidence="1">
    <location>
        <begin position="71"/>
        <end position="81"/>
    </location>
</feature>
<sequence length="125" mass="13547">MSLSFPRHLDPCHCRQPHRHMTSVPMPARSLPGSPTPVFDDLALVVLDSRLVASRAAPRSEARPSPVHGNDDDDDDDDDGDVERRGSIGGFKTCRWRLGPCGRALLVAVLATALLAALVVVGCWR</sequence>
<evidence type="ECO:0000313" key="4">
    <source>
        <dbReference type="Proteomes" id="UP000226192"/>
    </source>
</evidence>
<protein>
    <submittedName>
        <fullName evidence="3">Uncharacterized protein</fullName>
    </submittedName>
</protein>
<organism evidence="3 4">
    <name type="scientific">Ophiocordyceps australis</name>
    <dbReference type="NCBI Taxonomy" id="1399860"/>
    <lineage>
        <taxon>Eukaryota</taxon>
        <taxon>Fungi</taxon>
        <taxon>Dikarya</taxon>
        <taxon>Ascomycota</taxon>
        <taxon>Pezizomycotina</taxon>
        <taxon>Sordariomycetes</taxon>
        <taxon>Hypocreomycetidae</taxon>
        <taxon>Hypocreales</taxon>
        <taxon>Ophiocordycipitaceae</taxon>
        <taxon>Ophiocordyceps</taxon>
    </lineage>
</organism>
<evidence type="ECO:0000256" key="2">
    <source>
        <dbReference type="SAM" id="Phobius"/>
    </source>
</evidence>
<dbReference type="Proteomes" id="UP000226192">
    <property type="component" value="Unassembled WGS sequence"/>
</dbReference>
<dbReference type="EMBL" id="NJET01000003">
    <property type="protein sequence ID" value="PHH67060.1"/>
    <property type="molecule type" value="Genomic_DNA"/>
</dbReference>
<keyword evidence="4" id="KW-1185">Reference proteome</keyword>
<keyword evidence="2" id="KW-0812">Transmembrane</keyword>
<evidence type="ECO:0000256" key="1">
    <source>
        <dbReference type="SAM" id="MobiDB-lite"/>
    </source>
</evidence>
<feature type="transmembrane region" description="Helical" evidence="2">
    <location>
        <begin position="104"/>
        <end position="124"/>
    </location>
</feature>
<reference evidence="3 4" key="1">
    <citation type="submission" date="2017-06" db="EMBL/GenBank/DDBJ databases">
        <title>Ant-infecting Ophiocordyceps genomes reveal a high diversity of potential behavioral manipulation genes and a possible major role for enterotoxins.</title>
        <authorList>
            <person name="De Bekker C."/>
            <person name="Evans H.C."/>
            <person name="Brachmann A."/>
            <person name="Hughes D.P."/>
        </authorList>
    </citation>
    <scope>NUCLEOTIDE SEQUENCE [LARGE SCALE GENOMIC DNA]</scope>
    <source>
        <strain evidence="3 4">Map64</strain>
    </source>
</reference>
<proteinExistence type="predicted"/>
<dbReference type="OrthoDB" id="10464265at2759"/>
<dbReference type="AlphaFoldDB" id="A0A2C5YHV1"/>
<feature type="region of interest" description="Disordered" evidence="1">
    <location>
        <begin position="12"/>
        <end position="32"/>
    </location>
</feature>
<accession>A0A2C5YHV1</accession>
<evidence type="ECO:0000313" key="3">
    <source>
        <dbReference type="EMBL" id="PHH67060.1"/>
    </source>
</evidence>
<comment type="caution">
    <text evidence="3">The sequence shown here is derived from an EMBL/GenBank/DDBJ whole genome shotgun (WGS) entry which is preliminary data.</text>
</comment>
<keyword evidence="2" id="KW-1133">Transmembrane helix</keyword>
<gene>
    <name evidence="3" type="ORF">CDD81_4455</name>
</gene>
<feature type="region of interest" description="Disordered" evidence="1">
    <location>
        <begin position="54"/>
        <end position="87"/>
    </location>
</feature>
<feature type="compositionally biased region" description="Low complexity" evidence="1">
    <location>
        <begin position="54"/>
        <end position="66"/>
    </location>
</feature>
<keyword evidence="2" id="KW-0472">Membrane</keyword>
<name>A0A2C5YHV1_9HYPO</name>